<sequence>MLTVSVVGFVPLLFFCLFAAANMRLDSEVEREKLAQRNNGPRRQGQATKKRSAQPTKLTKLPKPTELTKPTKPTNFTKSTKHTKTQ</sequence>
<dbReference type="Proteomes" id="UP000037122">
    <property type="component" value="Unassembled WGS sequence"/>
</dbReference>
<comment type="caution">
    <text evidence="3">The sequence shown here is derived from an EMBL/GenBank/DDBJ whole genome shotgun (WGS) entry which is preliminary data.</text>
</comment>
<feature type="chain" id="PRO_5005545316" description="Secreted protein" evidence="2">
    <location>
        <begin position="22"/>
        <end position="86"/>
    </location>
</feature>
<dbReference type="EMBL" id="LGST01000051">
    <property type="protein sequence ID" value="KND96662.1"/>
    <property type="molecule type" value="Genomic_DNA"/>
</dbReference>
<feature type="compositionally biased region" description="Polar residues" evidence="1">
    <location>
        <begin position="36"/>
        <end position="47"/>
    </location>
</feature>
<gene>
    <name evidence="3" type="ORF">QG37_06961</name>
</gene>
<accession>A0A0L0NR64</accession>
<keyword evidence="2" id="KW-0732">Signal</keyword>
<protein>
    <recommendedName>
        <fullName evidence="5">Secreted protein</fullName>
    </recommendedName>
</protein>
<reference evidence="4" key="1">
    <citation type="journal article" date="2015" name="BMC Genomics">
        <title>Draft genome of a commonly misdiagnosed multidrug resistant pathogen Candida auris.</title>
        <authorList>
            <person name="Chatterjee S."/>
            <person name="Alampalli S.V."/>
            <person name="Nageshan R.K."/>
            <person name="Chettiar S.T."/>
            <person name="Joshi S."/>
            <person name="Tatu U.S."/>
        </authorList>
    </citation>
    <scope>NUCLEOTIDE SEQUENCE [LARGE SCALE GENOMIC DNA]</scope>
    <source>
        <strain evidence="4">6684</strain>
    </source>
</reference>
<organism evidence="3 4">
    <name type="scientific">Candidozyma auris</name>
    <name type="common">Yeast</name>
    <name type="synonym">Candida auris</name>
    <dbReference type="NCBI Taxonomy" id="498019"/>
    <lineage>
        <taxon>Eukaryota</taxon>
        <taxon>Fungi</taxon>
        <taxon>Dikarya</taxon>
        <taxon>Ascomycota</taxon>
        <taxon>Saccharomycotina</taxon>
        <taxon>Pichiomycetes</taxon>
        <taxon>Metschnikowiaceae</taxon>
        <taxon>Candidozyma</taxon>
    </lineage>
</organism>
<evidence type="ECO:0000256" key="2">
    <source>
        <dbReference type="SAM" id="SignalP"/>
    </source>
</evidence>
<feature type="region of interest" description="Disordered" evidence="1">
    <location>
        <begin position="32"/>
        <end position="86"/>
    </location>
</feature>
<dbReference type="VEuPathDB" id="FungiDB:QG37_06961"/>
<evidence type="ECO:0000313" key="4">
    <source>
        <dbReference type="Proteomes" id="UP000037122"/>
    </source>
</evidence>
<name>A0A0L0NR64_CANAR</name>
<feature type="compositionally biased region" description="Low complexity" evidence="1">
    <location>
        <begin position="55"/>
        <end position="74"/>
    </location>
</feature>
<dbReference type="AlphaFoldDB" id="A0A0L0NR64"/>
<evidence type="ECO:0000313" key="3">
    <source>
        <dbReference type="EMBL" id="KND96662.1"/>
    </source>
</evidence>
<evidence type="ECO:0000256" key="1">
    <source>
        <dbReference type="SAM" id="MobiDB-lite"/>
    </source>
</evidence>
<feature type="signal peptide" evidence="2">
    <location>
        <begin position="1"/>
        <end position="21"/>
    </location>
</feature>
<proteinExistence type="predicted"/>
<evidence type="ECO:0008006" key="5">
    <source>
        <dbReference type="Google" id="ProtNLM"/>
    </source>
</evidence>